<organism evidence="1 2">
    <name type="scientific">Candidatus Roizmanbacteria bacterium GW2011_GWA2_33_33</name>
    <dbReference type="NCBI Taxonomy" id="1618476"/>
    <lineage>
        <taxon>Bacteria</taxon>
        <taxon>Candidatus Roizmaniibacteriota</taxon>
    </lineage>
</organism>
<comment type="caution">
    <text evidence="1">The sequence shown here is derived from an EMBL/GenBank/DDBJ whole genome shotgun (WGS) entry which is preliminary data.</text>
</comment>
<evidence type="ECO:0000313" key="1">
    <source>
        <dbReference type="EMBL" id="KKP52419.1"/>
    </source>
</evidence>
<gene>
    <name evidence="1" type="ORF">UR42_C0007G0014</name>
</gene>
<dbReference type="Proteomes" id="UP000034045">
    <property type="component" value="Unassembled WGS sequence"/>
</dbReference>
<evidence type="ECO:0000313" key="2">
    <source>
        <dbReference type="Proteomes" id="UP000034045"/>
    </source>
</evidence>
<dbReference type="AlphaFoldDB" id="A0A0G0A6N9"/>
<protein>
    <submittedName>
        <fullName evidence="1">Uncharacterized protein</fullName>
    </submittedName>
</protein>
<name>A0A0G0A6N9_9BACT</name>
<sequence length="245" mass="28657">MFFIDNQKAFERASNPEAVARKKAVQMLQILKIFSRGIYNSNNMIEHRFQHAILNGHSLQLISFWGVGEKKSPDKSDYLLLDEYKIIHDLIKGITLNEAEIIILLADTHGRFNGYQDFNNYHARIELEAKKRDLNPIKLDRLYEEWGINLPDVNRPVDEKLFKNFRELRQSSQLIESAKKHSRSGIEPDKAAFLYWMMRRQEAEPLSRTFSNGVLFINGSRDLGMATLPRDMPHVYSRFGPVWFQ</sequence>
<dbReference type="EMBL" id="LBPD01000007">
    <property type="protein sequence ID" value="KKP52419.1"/>
    <property type="molecule type" value="Genomic_DNA"/>
</dbReference>
<proteinExistence type="predicted"/>
<accession>A0A0G0A6N9</accession>
<reference evidence="1 2" key="1">
    <citation type="journal article" date="2015" name="Nature">
        <title>rRNA introns, odd ribosomes, and small enigmatic genomes across a large radiation of phyla.</title>
        <authorList>
            <person name="Brown C.T."/>
            <person name="Hug L.A."/>
            <person name="Thomas B.C."/>
            <person name="Sharon I."/>
            <person name="Castelle C.J."/>
            <person name="Singh A."/>
            <person name="Wilkins M.J."/>
            <person name="Williams K.H."/>
            <person name="Banfield J.F."/>
        </authorList>
    </citation>
    <scope>NUCLEOTIDE SEQUENCE [LARGE SCALE GENOMIC DNA]</scope>
</reference>